<name>A0A2M9YB48_9LEPT</name>
<sequence>MGLTNRSAVWIAISELYLDTELEESDYARIASIIFENKFSIAQAKRIDRDEVFPILQWNLFSAAGVWSGFDEKWLVDRISHSIQNKSRLKQLLLGIFYFAFSWMHVNSWQRLAQAYEHVTK</sequence>
<organism evidence="2 3">
    <name type="scientific">Leptospira saintgironsiae</name>
    <dbReference type="NCBI Taxonomy" id="2023183"/>
    <lineage>
        <taxon>Bacteria</taxon>
        <taxon>Pseudomonadati</taxon>
        <taxon>Spirochaetota</taxon>
        <taxon>Spirochaetia</taxon>
        <taxon>Leptospirales</taxon>
        <taxon>Leptospiraceae</taxon>
        <taxon>Leptospira</taxon>
    </lineage>
</organism>
<reference evidence="2 3" key="1">
    <citation type="submission" date="2017-07" db="EMBL/GenBank/DDBJ databases">
        <title>Leptospira spp. isolated from tropical soils.</title>
        <authorList>
            <person name="Thibeaux R."/>
            <person name="Iraola G."/>
            <person name="Ferres I."/>
            <person name="Bierque E."/>
            <person name="Girault D."/>
            <person name="Soupe-Gilbert M.-E."/>
            <person name="Picardeau M."/>
            <person name="Goarant C."/>
        </authorList>
    </citation>
    <scope>NUCLEOTIDE SEQUENCE [LARGE SCALE GENOMIC DNA]</scope>
    <source>
        <strain evidence="2 3">FH4-C-A2</strain>
    </source>
</reference>
<evidence type="ECO:0000313" key="2">
    <source>
        <dbReference type="EMBL" id="PJZ48780.1"/>
    </source>
</evidence>
<evidence type="ECO:0000313" key="3">
    <source>
        <dbReference type="Proteomes" id="UP000231926"/>
    </source>
</evidence>
<dbReference type="EMBL" id="NPDR01000005">
    <property type="protein sequence ID" value="PJZ48780.1"/>
    <property type="molecule type" value="Genomic_DNA"/>
</dbReference>
<dbReference type="OrthoDB" id="8684941at2"/>
<protein>
    <recommendedName>
        <fullName evidence="1">DUF7079 domain-containing protein</fullName>
    </recommendedName>
</protein>
<accession>A0A2M9YB48</accession>
<feature type="domain" description="DUF7079" evidence="1">
    <location>
        <begin position="5"/>
        <end position="114"/>
    </location>
</feature>
<dbReference type="Proteomes" id="UP000231926">
    <property type="component" value="Unassembled WGS sequence"/>
</dbReference>
<dbReference type="Pfam" id="PF23296">
    <property type="entry name" value="DUF7079"/>
    <property type="match status" value="1"/>
</dbReference>
<dbReference type="RefSeq" id="WP_100710869.1">
    <property type="nucleotide sequence ID" value="NZ_NPDR01000005.1"/>
</dbReference>
<keyword evidence="3" id="KW-1185">Reference proteome</keyword>
<comment type="caution">
    <text evidence="2">The sequence shown here is derived from an EMBL/GenBank/DDBJ whole genome shotgun (WGS) entry which is preliminary data.</text>
</comment>
<gene>
    <name evidence="2" type="ORF">CH362_13545</name>
</gene>
<evidence type="ECO:0000259" key="1">
    <source>
        <dbReference type="Pfam" id="PF23296"/>
    </source>
</evidence>
<dbReference type="AlphaFoldDB" id="A0A2M9YB48"/>
<proteinExistence type="predicted"/>
<dbReference type="InterPro" id="IPR055507">
    <property type="entry name" value="DUF7079"/>
</dbReference>